<keyword evidence="6" id="KW-0472">Membrane</keyword>
<dbReference type="Pfam" id="PF04464">
    <property type="entry name" value="Glyphos_transf"/>
    <property type="match status" value="1"/>
</dbReference>
<evidence type="ECO:0000256" key="1">
    <source>
        <dbReference type="ARBA" id="ARBA00004202"/>
    </source>
</evidence>
<dbReference type="PANTHER" id="PTHR37316">
    <property type="entry name" value="TEICHOIC ACID GLYCEROL-PHOSPHATE PRIMASE"/>
    <property type="match status" value="1"/>
</dbReference>
<evidence type="ECO:0000256" key="5">
    <source>
        <dbReference type="ARBA" id="ARBA00022944"/>
    </source>
</evidence>
<comment type="subcellular location">
    <subcellularLocation>
        <location evidence="1">Cell membrane</location>
        <topology evidence="1">Peripheral membrane protein</topology>
    </subcellularLocation>
</comment>
<gene>
    <name evidence="7" type="ORF">ERJ70_16890</name>
</gene>
<protein>
    <submittedName>
        <fullName evidence="7">CDP-glycerol glycerophosphotransferase family protein</fullName>
    </submittedName>
</protein>
<dbReference type="InterPro" id="IPR043148">
    <property type="entry name" value="TagF_C"/>
</dbReference>
<organism evidence="7 8">
    <name type="scientific">Sediminibacillus dalangtanensis</name>
    <dbReference type="NCBI Taxonomy" id="2729421"/>
    <lineage>
        <taxon>Bacteria</taxon>
        <taxon>Bacillati</taxon>
        <taxon>Bacillota</taxon>
        <taxon>Bacilli</taxon>
        <taxon>Bacillales</taxon>
        <taxon>Bacillaceae</taxon>
        <taxon>Sediminibacillus</taxon>
    </lineage>
</organism>
<evidence type="ECO:0000256" key="6">
    <source>
        <dbReference type="ARBA" id="ARBA00023136"/>
    </source>
</evidence>
<evidence type="ECO:0000256" key="3">
    <source>
        <dbReference type="ARBA" id="ARBA00022475"/>
    </source>
</evidence>
<keyword evidence="5" id="KW-0777">Teichoic acid biosynthesis</keyword>
<evidence type="ECO:0000313" key="7">
    <source>
        <dbReference type="EMBL" id="QTN00809.1"/>
    </source>
</evidence>
<proteinExistence type="inferred from homology"/>
<dbReference type="Proteomes" id="UP000665043">
    <property type="component" value="Chromosome"/>
</dbReference>
<dbReference type="EMBL" id="CP046956">
    <property type="protein sequence ID" value="QTN00809.1"/>
    <property type="molecule type" value="Genomic_DNA"/>
</dbReference>
<keyword evidence="3" id="KW-1003">Cell membrane</keyword>
<keyword evidence="8" id="KW-1185">Reference proteome</keyword>
<dbReference type="Gene3D" id="3.40.50.11820">
    <property type="match status" value="1"/>
</dbReference>
<dbReference type="PANTHER" id="PTHR37316:SF3">
    <property type="entry name" value="TEICHOIC ACID GLYCEROL-PHOSPHATE TRANSFERASE"/>
    <property type="match status" value="1"/>
</dbReference>
<evidence type="ECO:0000256" key="2">
    <source>
        <dbReference type="ARBA" id="ARBA00010488"/>
    </source>
</evidence>
<sequence>MTIRSVKGEKIMAFLFASLYNIMKRIYVRIYRILFCMMTKLPPNKNLVVFESFLGKQYSDNPRAIYEYMKEHDMDFTFYWSVDKRNEHLFQGRGLNTVRRLSLRWLLIMPRAKYWITNSRLPLWIPKPKHTTYVQTWHGTPLKKLAADMREVHMPGTTTEKYKRNFTEEAAKWDYLVSPNQYSSEIFRRAFRFNKTMIESGYPRNDYLYYANTTETIKDLKQKYDLPLDKKIVLYAPTWRDNQFHKKGRYKFDNSLDLSKMKEELGSKYILLLRMHYLVAENLNLSDYEGFAYDFSRHEDIRELYLMADVLVTDYSSVFFDYANLHRPIIFYVYDIDEYRDKLRGFYFDIEEQAPGPLVKTTEGVIDEINRAREVDVTTDKIYQDFYQRFCGLESGDAAKQVVDIVFEDN</sequence>
<evidence type="ECO:0000256" key="4">
    <source>
        <dbReference type="ARBA" id="ARBA00022679"/>
    </source>
</evidence>
<dbReference type="SUPFAM" id="SSF53756">
    <property type="entry name" value="UDP-Glycosyltransferase/glycogen phosphorylase"/>
    <property type="match status" value="1"/>
</dbReference>
<keyword evidence="4" id="KW-0808">Transferase</keyword>
<dbReference type="InterPro" id="IPR007554">
    <property type="entry name" value="Glycerophosphate_synth"/>
</dbReference>
<dbReference type="InterPro" id="IPR043149">
    <property type="entry name" value="TagF_N"/>
</dbReference>
<comment type="similarity">
    <text evidence="2">Belongs to the CDP-glycerol glycerophosphotransferase family.</text>
</comment>
<dbReference type="Gene3D" id="3.40.50.12580">
    <property type="match status" value="1"/>
</dbReference>
<dbReference type="InterPro" id="IPR051612">
    <property type="entry name" value="Teichoic_Acid_Biosynth"/>
</dbReference>
<reference evidence="7 8" key="1">
    <citation type="submission" date="2019-12" db="EMBL/GenBank/DDBJ databases">
        <title>The whole genome sequencing of a strain isolated from a Mars analog, Dalangtan Playa.</title>
        <authorList>
            <person name="Huang T."/>
        </authorList>
    </citation>
    <scope>NUCLEOTIDE SEQUENCE [LARGE SCALE GENOMIC DNA]</scope>
    <source>
        <strain evidence="7 8">DP4-553-S</strain>
    </source>
</reference>
<name>A0ABX7VW93_9BACI</name>
<accession>A0ABX7VW93</accession>
<evidence type="ECO:0000313" key="8">
    <source>
        <dbReference type="Proteomes" id="UP000665043"/>
    </source>
</evidence>